<evidence type="ECO:0008006" key="3">
    <source>
        <dbReference type="Google" id="ProtNLM"/>
    </source>
</evidence>
<evidence type="ECO:0000313" key="1">
    <source>
        <dbReference type="EMBL" id="ADQ17794.1"/>
    </source>
</evidence>
<dbReference type="OrthoDB" id="1062680at2"/>
<dbReference type="PROSITE" id="PS51257">
    <property type="entry name" value="PROKAR_LIPOPROTEIN"/>
    <property type="match status" value="1"/>
</dbReference>
<organism evidence="1 2">
    <name type="scientific">Leadbetterella byssophila (strain DSM 17132 / JCM 16389 / KACC 11308 / NBRC 106382 / 4M15)</name>
    <dbReference type="NCBI Taxonomy" id="649349"/>
    <lineage>
        <taxon>Bacteria</taxon>
        <taxon>Pseudomonadati</taxon>
        <taxon>Bacteroidota</taxon>
        <taxon>Cytophagia</taxon>
        <taxon>Cytophagales</taxon>
        <taxon>Leadbetterellaceae</taxon>
        <taxon>Leadbetterella</taxon>
    </lineage>
</organism>
<dbReference type="Proteomes" id="UP000007435">
    <property type="component" value="Chromosome"/>
</dbReference>
<dbReference type="eggNOG" id="ENOG502Z8B7">
    <property type="taxonomic scope" value="Bacteria"/>
</dbReference>
<evidence type="ECO:0000313" key="2">
    <source>
        <dbReference type="Proteomes" id="UP000007435"/>
    </source>
</evidence>
<reference key="1">
    <citation type="submission" date="2010-11" db="EMBL/GenBank/DDBJ databases">
        <title>The complete genome of Leadbetterella byssophila DSM 17132.</title>
        <authorList>
            <consortium name="US DOE Joint Genome Institute (JGI-PGF)"/>
            <person name="Lucas S."/>
            <person name="Copeland A."/>
            <person name="Lapidus A."/>
            <person name="Glavina del Rio T."/>
            <person name="Dalin E."/>
            <person name="Tice H."/>
            <person name="Bruce D."/>
            <person name="Goodwin L."/>
            <person name="Pitluck S."/>
            <person name="Kyrpides N."/>
            <person name="Mavromatis K."/>
            <person name="Ivanova N."/>
            <person name="Teshima H."/>
            <person name="Brettin T."/>
            <person name="Detter J.C."/>
            <person name="Han C."/>
            <person name="Tapia R."/>
            <person name="Land M."/>
            <person name="Hauser L."/>
            <person name="Markowitz V."/>
            <person name="Cheng J.-F."/>
            <person name="Hugenholtz P."/>
            <person name="Woyke T."/>
            <person name="Wu D."/>
            <person name="Tindall B."/>
            <person name="Pomrenke H.G."/>
            <person name="Brambilla E."/>
            <person name="Klenk H.-P."/>
            <person name="Eisen J.A."/>
        </authorList>
    </citation>
    <scope>NUCLEOTIDE SEQUENCE [LARGE SCALE GENOMIC DNA]</scope>
    <source>
        <strain>DSM 17132</strain>
    </source>
</reference>
<dbReference type="STRING" id="649349.Lbys_2098"/>
<dbReference type="KEGG" id="lby:Lbys_2098"/>
<gene>
    <name evidence="1" type="ordered locus">Lbys_2098</name>
</gene>
<reference evidence="1 2" key="2">
    <citation type="journal article" date="2011" name="Stand. Genomic Sci.">
        <title>Complete genome sequence of Leadbetterella byssophila type strain (4M15).</title>
        <authorList>
            <person name="Abt B."/>
            <person name="Teshima H."/>
            <person name="Lucas S."/>
            <person name="Lapidus A."/>
            <person name="Del Rio T.G."/>
            <person name="Nolan M."/>
            <person name="Tice H."/>
            <person name="Cheng J.F."/>
            <person name="Pitluck S."/>
            <person name="Liolios K."/>
            <person name="Pagani I."/>
            <person name="Ivanova N."/>
            <person name="Mavromatis K."/>
            <person name="Pati A."/>
            <person name="Tapia R."/>
            <person name="Han C."/>
            <person name="Goodwin L."/>
            <person name="Chen A."/>
            <person name="Palaniappan K."/>
            <person name="Land M."/>
            <person name="Hauser L."/>
            <person name="Chang Y.J."/>
            <person name="Jeffries C.D."/>
            <person name="Rohde M."/>
            <person name="Goker M."/>
            <person name="Tindall B.J."/>
            <person name="Detter J.C."/>
            <person name="Woyke T."/>
            <person name="Bristow J."/>
            <person name="Eisen J.A."/>
            <person name="Markowitz V."/>
            <person name="Hugenholtz P."/>
            <person name="Klenk H.P."/>
            <person name="Kyrpides N.C."/>
        </authorList>
    </citation>
    <scope>NUCLEOTIDE SEQUENCE [LARGE SCALE GENOMIC DNA]</scope>
    <source>
        <strain evidence="2">DSM 17132 / JCM 16389 / KACC 11308 / NBRC 106382 / 4M15</strain>
    </source>
</reference>
<protein>
    <recommendedName>
        <fullName evidence="3">DUF4249 domain-containing protein</fullName>
    </recommendedName>
</protein>
<dbReference type="Pfam" id="PF14054">
    <property type="entry name" value="DUF4249"/>
    <property type="match status" value="1"/>
</dbReference>
<accession>E4RTS0</accession>
<dbReference type="HOGENOM" id="CLU_056928_1_0_10"/>
<dbReference type="AlphaFoldDB" id="E4RTS0"/>
<dbReference type="InterPro" id="IPR025345">
    <property type="entry name" value="DUF4249"/>
</dbReference>
<sequence>MRKWLLPMAILFLTSCEEPFTPVIEVKDNSPIVIIDAFIDVSGNSIVHLSQSVPLTSDSSAIPITKAAFKLESDQGVALEFSTQSPKGEHILLHGALSPTSKYRLTVETNLGSFESEWVQAHSSSEIKDIWLVPTDLGMEVHVNSEENSDPSRYYRWQIEETWKFTSLFVSWFTYDNGIIRRRTENENISNCFGQNFSSDIAIATTENWERNEITDQVVQFIPNLSNKLGLDYSILVKQYSISKASFIFWNNLKKNSESVGDLFGSMPSELKGNFSSKGNQNVLGWVDAGLPAKKRVYYSGTRFFPPWRHFTPFYTGCTTNNIEVANAPDLFRLNHHLVPLNELYLAPNSPVPSHYSYTTKTCATCTNLGTTTRPDFWEDNF</sequence>
<proteinExistence type="predicted"/>
<keyword evidence="2" id="KW-1185">Reference proteome</keyword>
<dbReference type="EMBL" id="CP002305">
    <property type="protein sequence ID" value="ADQ17794.1"/>
    <property type="molecule type" value="Genomic_DNA"/>
</dbReference>
<name>E4RTS0_LEAB4</name>